<dbReference type="SUPFAM" id="SSF47413">
    <property type="entry name" value="lambda repressor-like DNA-binding domains"/>
    <property type="match status" value="1"/>
</dbReference>
<dbReference type="InterPro" id="IPR010982">
    <property type="entry name" value="Lambda_DNA-bd_dom_sf"/>
</dbReference>
<dbReference type="CDD" id="cd00093">
    <property type="entry name" value="HTH_XRE"/>
    <property type="match status" value="1"/>
</dbReference>
<evidence type="ECO:0000259" key="1">
    <source>
        <dbReference type="PROSITE" id="PS50943"/>
    </source>
</evidence>
<dbReference type="RefSeq" id="WP_107148776.1">
    <property type="nucleotide sequence ID" value="NZ_PYUC01000001.1"/>
</dbReference>
<evidence type="ECO:0000313" key="2">
    <source>
        <dbReference type="EMBL" id="PTB22393.1"/>
    </source>
</evidence>
<dbReference type="Gene3D" id="1.10.260.40">
    <property type="entry name" value="lambda repressor-like DNA-binding domains"/>
    <property type="match status" value="1"/>
</dbReference>
<dbReference type="AlphaFoldDB" id="A0A2T3Y0U5"/>
<feature type="domain" description="HTH cro/C1-type" evidence="1">
    <location>
        <begin position="8"/>
        <end position="61"/>
    </location>
</feature>
<accession>A0A2T3Y0U5</accession>
<dbReference type="SMART" id="SM00530">
    <property type="entry name" value="HTH_XRE"/>
    <property type="match status" value="1"/>
</dbReference>
<dbReference type="Pfam" id="PF01381">
    <property type="entry name" value="HTH_3"/>
    <property type="match status" value="1"/>
</dbReference>
<dbReference type="GO" id="GO:0003677">
    <property type="term" value="F:DNA binding"/>
    <property type="evidence" value="ECO:0007669"/>
    <property type="project" value="InterPro"/>
</dbReference>
<name>A0A2T3Y0U5_9BURK</name>
<dbReference type="EMBL" id="PYUC01000001">
    <property type="protein sequence ID" value="PTB22393.1"/>
    <property type="molecule type" value="Genomic_DNA"/>
</dbReference>
<organism evidence="2 3">
    <name type="scientific">Trinickia symbiotica</name>
    <dbReference type="NCBI Taxonomy" id="863227"/>
    <lineage>
        <taxon>Bacteria</taxon>
        <taxon>Pseudomonadati</taxon>
        <taxon>Pseudomonadota</taxon>
        <taxon>Betaproteobacteria</taxon>
        <taxon>Burkholderiales</taxon>
        <taxon>Burkholderiaceae</taxon>
        <taxon>Trinickia</taxon>
    </lineage>
</organism>
<gene>
    <name evidence="2" type="ORF">C9I57_00930</name>
</gene>
<dbReference type="Proteomes" id="UP000240638">
    <property type="component" value="Unassembled WGS sequence"/>
</dbReference>
<reference evidence="2 3" key="1">
    <citation type="submission" date="2018-03" db="EMBL/GenBank/DDBJ databases">
        <title>Whole genome analyses suggest that Burkholderia sensu lato contains two further novel genera in the rhizoxinica-symbiotica group Mycetohabitans gen. nov., and Trinickia gen. nov.: implications for the evolution of diazotrophy and nodulation in the Burkholderiaceae.</title>
        <authorList>
            <person name="Estrada De Los Santos P."/>
            <person name="Palmer M."/>
            <person name="Chavez-Ramirez B."/>
            <person name="Steenkamp E.T."/>
            <person name="Hirsch A.M."/>
            <person name="Manyaka P."/>
            <person name="Maluk M."/>
            <person name="Lafos M."/>
            <person name="Crook M."/>
            <person name="Gross E."/>
            <person name="Simon M.F."/>
            <person name="Bueno Dos Reis Junior F."/>
            <person name="Poole P.S."/>
            <person name="Venter S.N."/>
            <person name="James E.K."/>
        </authorList>
    </citation>
    <scope>NUCLEOTIDE SEQUENCE [LARGE SCALE GENOMIC DNA]</scope>
    <source>
        <strain evidence="2 3">JPY-366</strain>
    </source>
</reference>
<dbReference type="InterPro" id="IPR001387">
    <property type="entry name" value="Cro/C1-type_HTH"/>
</dbReference>
<sequence>MAALGRIVRNQRARSQLRIDDASDLVGVTHNVLSKIENGQSVGLAKLFKVLNGLGLKLLVVTPTEAEDALDVLRQDAESA</sequence>
<protein>
    <submittedName>
        <fullName evidence="2">XRE family transcriptional regulator</fullName>
    </submittedName>
</protein>
<evidence type="ECO:0000313" key="3">
    <source>
        <dbReference type="Proteomes" id="UP000240638"/>
    </source>
</evidence>
<dbReference type="PROSITE" id="PS50943">
    <property type="entry name" value="HTH_CROC1"/>
    <property type="match status" value="1"/>
</dbReference>
<proteinExistence type="predicted"/>
<comment type="caution">
    <text evidence="2">The sequence shown here is derived from an EMBL/GenBank/DDBJ whole genome shotgun (WGS) entry which is preliminary data.</text>
</comment>